<sequence>MDDTVPPPLEKPDASDDTKTKKKAVGKNAEEAKKEEETEQKEGNEDEKELDEDKEIAEWQKKLKETEEEISKIDAMSNEYEESMAKPSGPVVSNGPDVDKRSVYVGNVEYQTTPDELKEFFTPCGTVNRVTILCNKRTGQPMGYAYIEFKDEDAVTNAVLLDKTEFKGRNLKISEKRTNVRGYGHRRPRYRRRRRYGGYGYRRRHRPYSNRRAVYRPY</sequence>
<feature type="compositionally biased region" description="Basic and acidic residues" evidence="3">
    <location>
        <begin position="28"/>
        <end position="43"/>
    </location>
</feature>
<organism evidence="5">
    <name type="scientific">Amorphochlora amoebiformis</name>
    <dbReference type="NCBI Taxonomy" id="1561963"/>
    <lineage>
        <taxon>Eukaryota</taxon>
        <taxon>Sar</taxon>
        <taxon>Rhizaria</taxon>
        <taxon>Cercozoa</taxon>
        <taxon>Chlorarachniophyceae</taxon>
        <taxon>Amorphochlora</taxon>
    </lineage>
</organism>
<feature type="compositionally biased region" description="Acidic residues" evidence="3">
    <location>
        <begin position="44"/>
        <end position="55"/>
    </location>
</feature>
<proteinExistence type="predicted"/>
<evidence type="ECO:0000256" key="2">
    <source>
        <dbReference type="PROSITE-ProRule" id="PRU00176"/>
    </source>
</evidence>
<dbReference type="EMBL" id="HBEM01021401">
    <property type="protein sequence ID" value="CAD8455690.1"/>
    <property type="molecule type" value="Transcribed_RNA"/>
</dbReference>
<gene>
    <name evidence="5" type="ORF">LAMO00422_LOCUS14634</name>
    <name evidence="6" type="ORF">LAMO00422_LOCUS14635</name>
</gene>
<feature type="domain" description="RRM" evidence="4">
    <location>
        <begin position="101"/>
        <end position="178"/>
    </location>
</feature>
<dbReference type="PANTHER" id="PTHR23236">
    <property type="entry name" value="EUKARYOTIC TRANSLATION INITIATION FACTOR 4B/4H"/>
    <property type="match status" value="1"/>
</dbReference>
<dbReference type="SUPFAM" id="SSF54928">
    <property type="entry name" value="RNA-binding domain, RBD"/>
    <property type="match status" value="1"/>
</dbReference>
<dbReference type="AlphaFoldDB" id="A0A6T6WKC2"/>
<dbReference type="InterPro" id="IPR000504">
    <property type="entry name" value="RRM_dom"/>
</dbReference>
<dbReference type="CDD" id="cd12306">
    <property type="entry name" value="RRM_II_PABPs"/>
    <property type="match status" value="1"/>
</dbReference>
<dbReference type="PROSITE" id="PS50102">
    <property type="entry name" value="RRM"/>
    <property type="match status" value="1"/>
</dbReference>
<dbReference type="Pfam" id="PF00076">
    <property type="entry name" value="RRM_1"/>
    <property type="match status" value="1"/>
</dbReference>
<reference evidence="5" key="1">
    <citation type="submission" date="2021-01" db="EMBL/GenBank/DDBJ databases">
        <authorList>
            <person name="Corre E."/>
            <person name="Pelletier E."/>
            <person name="Niang G."/>
            <person name="Scheremetjew M."/>
            <person name="Finn R."/>
            <person name="Kale V."/>
            <person name="Holt S."/>
            <person name="Cochrane G."/>
            <person name="Meng A."/>
            <person name="Brown T."/>
            <person name="Cohen L."/>
        </authorList>
    </citation>
    <scope>NUCLEOTIDE SEQUENCE</scope>
    <source>
        <strain evidence="5">CCMP2058</strain>
    </source>
</reference>
<evidence type="ECO:0000259" key="4">
    <source>
        <dbReference type="PROSITE" id="PS50102"/>
    </source>
</evidence>
<dbReference type="InterPro" id="IPR035979">
    <property type="entry name" value="RBD_domain_sf"/>
</dbReference>
<feature type="compositionally biased region" description="Basic and acidic residues" evidence="3">
    <location>
        <begin position="56"/>
        <end position="69"/>
    </location>
</feature>
<evidence type="ECO:0000313" key="6">
    <source>
        <dbReference type="EMBL" id="CAD8455690.1"/>
    </source>
</evidence>
<protein>
    <recommendedName>
        <fullName evidence="4">RRM domain-containing protein</fullName>
    </recommendedName>
</protein>
<name>A0A6T6WKC2_9EUKA</name>
<feature type="compositionally biased region" description="Basic and acidic residues" evidence="3">
    <location>
        <begin position="10"/>
        <end position="19"/>
    </location>
</feature>
<dbReference type="PANTHER" id="PTHR23236:SF12">
    <property type="entry name" value="EUKARYOTIC INITIATION FACTOR 4B-RELATED"/>
    <property type="match status" value="1"/>
</dbReference>
<dbReference type="InterPro" id="IPR012677">
    <property type="entry name" value="Nucleotide-bd_a/b_plait_sf"/>
</dbReference>
<keyword evidence="1 2" id="KW-0694">RNA-binding</keyword>
<dbReference type="EMBL" id="HBEM01021400">
    <property type="protein sequence ID" value="CAD8455689.1"/>
    <property type="molecule type" value="Transcribed_RNA"/>
</dbReference>
<dbReference type="SMART" id="SM00360">
    <property type="entry name" value="RRM"/>
    <property type="match status" value="1"/>
</dbReference>
<evidence type="ECO:0000313" key="5">
    <source>
        <dbReference type="EMBL" id="CAD8455689.1"/>
    </source>
</evidence>
<feature type="region of interest" description="Disordered" evidence="3">
    <location>
        <begin position="1"/>
        <end position="69"/>
    </location>
</feature>
<evidence type="ECO:0000256" key="3">
    <source>
        <dbReference type="SAM" id="MobiDB-lite"/>
    </source>
</evidence>
<dbReference type="GO" id="GO:0008143">
    <property type="term" value="F:poly(A) binding"/>
    <property type="evidence" value="ECO:0007669"/>
    <property type="project" value="TreeGrafter"/>
</dbReference>
<accession>A0A6T6WKC2</accession>
<dbReference type="Gene3D" id="3.30.70.330">
    <property type="match status" value="1"/>
</dbReference>
<evidence type="ECO:0000256" key="1">
    <source>
        <dbReference type="ARBA" id="ARBA00022884"/>
    </source>
</evidence>